<reference evidence="3 4" key="1">
    <citation type="submission" date="2018-10" db="EMBL/GenBank/DDBJ databases">
        <title>A high-quality apple genome assembly.</title>
        <authorList>
            <person name="Hu J."/>
        </authorList>
    </citation>
    <scope>NUCLEOTIDE SEQUENCE [LARGE SCALE GENOMIC DNA]</scope>
    <source>
        <strain evidence="4">cv. HFTH1</strain>
        <tissue evidence="3">Young leaf</tissue>
    </source>
</reference>
<gene>
    <name evidence="3" type="ORF">DVH24_010862</name>
</gene>
<feature type="signal peptide" evidence="1">
    <location>
        <begin position="1"/>
        <end position="23"/>
    </location>
</feature>
<feature type="chain" id="PRO_5019741050" description="Reverse transcriptase Ty1/copia-type domain-containing protein" evidence="1">
    <location>
        <begin position="24"/>
        <end position="158"/>
    </location>
</feature>
<organism evidence="3 4">
    <name type="scientific">Malus domestica</name>
    <name type="common">Apple</name>
    <name type="synonym">Pyrus malus</name>
    <dbReference type="NCBI Taxonomy" id="3750"/>
    <lineage>
        <taxon>Eukaryota</taxon>
        <taxon>Viridiplantae</taxon>
        <taxon>Streptophyta</taxon>
        <taxon>Embryophyta</taxon>
        <taxon>Tracheophyta</taxon>
        <taxon>Spermatophyta</taxon>
        <taxon>Magnoliopsida</taxon>
        <taxon>eudicotyledons</taxon>
        <taxon>Gunneridae</taxon>
        <taxon>Pentapetalae</taxon>
        <taxon>rosids</taxon>
        <taxon>fabids</taxon>
        <taxon>Rosales</taxon>
        <taxon>Rosaceae</taxon>
        <taxon>Amygdaloideae</taxon>
        <taxon>Maleae</taxon>
        <taxon>Malus</taxon>
    </lineage>
</organism>
<dbReference type="EMBL" id="RDQH01000331">
    <property type="protein sequence ID" value="RXH98537.1"/>
    <property type="molecule type" value="Genomic_DNA"/>
</dbReference>
<evidence type="ECO:0000313" key="4">
    <source>
        <dbReference type="Proteomes" id="UP000290289"/>
    </source>
</evidence>
<sequence length="158" mass="17995">MQRYKMTVLGLLHHFLGIGVIQTEKSIFIYQKKYPIKLLNKFGLKGYKSMATPPAVNEKKCKVDGSAGADDFPTMLEKFKSDMMQHYKMTILGLLHHFLGIGVIQIEKSIFIYQKKYPIKLLNKFGLKRYKSMATPPAVNEKKCKVDGSAGADEYIQN</sequence>
<dbReference type="Pfam" id="PF07727">
    <property type="entry name" value="RVT_2"/>
    <property type="match status" value="1"/>
</dbReference>
<name>A0A498JUD3_MALDO</name>
<dbReference type="InterPro" id="IPR013103">
    <property type="entry name" value="RVT_2"/>
</dbReference>
<proteinExistence type="predicted"/>
<dbReference type="AlphaFoldDB" id="A0A498JUD3"/>
<keyword evidence="1" id="KW-0732">Signal</keyword>
<protein>
    <recommendedName>
        <fullName evidence="2">Reverse transcriptase Ty1/copia-type domain-containing protein</fullName>
    </recommendedName>
</protein>
<keyword evidence="4" id="KW-1185">Reference proteome</keyword>
<accession>A0A498JUD3</accession>
<evidence type="ECO:0000259" key="2">
    <source>
        <dbReference type="Pfam" id="PF07727"/>
    </source>
</evidence>
<evidence type="ECO:0000313" key="3">
    <source>
        <dbReference type="EMBL" id="RXH98537.1"/>
    </source>
</evidence>
<evidence type="ECO:0000256" key="1">
    <source>
        <dbReference type="SAM" id="SignalP"/>
    </source>
</evidence>
<comment type="caution">
    <text evidence="3">The sequence shown here is derived from an EMBL/GenBank/DDBJ whole genome shotgun (WGS) entry which is preliminary data.</text>
</comment>
<dbReference type="Proteomes" id="UP000290289">
    <property type="component" value="Chromosome 5"/>
</dbReference>
<feature type="domain" description="Reverse transcriptase Ty1/copia-type" evidence="2">
    <location>
        <begin position="74"/>
        <end position="136"/>
    </location>
</feature>